<protein>
    <recommendedName>
        <fullName evidence="3">F-box domain-containing protein</fullName>
    </recommendedName>
</protein>
<dbReference type="SUPFAM" id="SSF52058">
    <property type="entry name" value="L domain-like"/>
    <property type="match status" value="1"/>
</dbReference>
<gene>
    <name evidence="1" type="ORF">KCU76_g2052</name>
</gene>
<dbReference type="EMBL" id="JAHFXF010000048">
    <property type="protein sequence ID" value="KAG9698699.1"/>
    <property type="molecule type" value="Genomic_DNA"/>
</dbReference>
<evidence type="ECO:0008006" key="3">
    <source>
        <dbReference type="Google" id="ProtNLM"/>
    </source>
</evidence>
<reference evidence="1" key="1">
    <citation type="journal article" date="2021" name="J Fungi (Basel)">
        <title>Virulence traits and population genomics of the black yeast Aureobasidium melanogenum.</title>
        <authorList>
            <person name="Cernosa A."/>
            <person name="Sun X."/>
            <person name="Gostincar C."/>
            <person name="Fang C."/>
            <person name="Gunde-Cimerman N."/>
            <person name="Song Z."/>
        </authorList>
    </citation>
    <scope>NUCLEOTIDE SEQUENCE</scope>
    <source>
        <strain evidence="1">EXF-9911</strain>
    </source>
</reference>
<dbReference type="AlphaFoldDB" id="A0A9P8JE74"/>
<proteinExistence type="predicted"/>
<dbReference type="InterPro" id="IPR032675">
    <property type="entry name" value="LRR_dom_sf"/>
</dbReference>
<accession>A0A9P8JE74</accession>
<name>A0A9P8JE74_AURME</name>
<sequence>MASLTDPMATSAGMALPSVVTAGGRVITLAPEIVDVILELLDDGKGALSRMMCTSKSMFDHTIKFFWKTATLEMLNKLSSTPFDRRQRYAGAIREINITIGPYQILPPLHGNAFPQLERLAILYRSMPQLDWRHVFCHVDLAHLMVSTLTETLDRHFLPHLARNCSQLRSLILDAKVFGATSDDLVNVLQCCKELRCLAVGWVAMDLTKNDTLMHTMAHPRLETLHWPNRMILARSNGAVTQVSKPALANLTGLFLRTYAFETTHLLPHLSSLTRLTLKLDYSGLSIFPYLSRMTTLVKIKIRICDAFRFSPADLEALYPLKNLTHCIFVGNEDFSPPPHANTASLIQPPSRPCELHKLEVLFIELENIWHLQNQLLTIAQVARNLRHLVSGMSS</sequence>
<evidence type="ECO:0000313" key="2">
    <source>
        <dbReference type="Proteomes" id="UP000779574"/>
    </source>
</evidence>
<dbReference type="Proteomes" id="UP000779574">
    <property type="component" value="Unassembled WGS sequence"/>
</dbReference>
<dbReference type="Gene3D" id="3.80.10.10">
    <property type="entry name" value="Ribonuclease Inhibitor"/>
    <property type="match status" value="1"/>
</dbReference>
<reference evidence="1" key="2">
    <citation type="submission" date="2021-08" db="EMBL/GenBank/DDBJ databases">
        <authorList>
            <person name="Gostincar C."/>
            <person name="Sun X."/>
            <person name="Song Z."/>
            <person name="Gunde-Cimerman N."/>
        </authorList>
    </citation>
    <scope>NUCLEOTIDE SEQUENCE</scope>
    <source>
        <strain evidence="1">EXF-9911</strain>
    </source>
</reference>
<evidence type="ECO:0000313" key="1">
    <source>
        <dbReference type="EMBL" id="KAG9698699.1"/>
    </source>
</evidence>
<comment type="caution">
    <text evidence="1">The sequence shown here is derived from an EMBL/GenBank/DDBJ whole genome shotgun (WGS) entry which is preliminary data.</text>
</comment>
<feature type="non-terminal residue" evidence="1">
    <location>
        <position position="1"/>
    </location>
</feature>
<organism evidence="1 2">
    <name type="scientific">Aureobasidium melanogenum</name>
    <name type="common">Aureobasidium pullulans var. melanogenum</name>
    <dbReference type="NCBI Taxonomy" id="46634"/>
    <lineage>
        <taxon>Eukaryota</taxon>
        <taxon>Fungi</taxon>
        <taxon>Dikarya</taxon>
        <taxon>Ascomycota</taxon>
        <taxon>Pezizomycotina</taxon>
        <taxon>Dothideomycetes</taxon>
        <taxon>Dothideomycetidae</taxon>
        <taxon>Dothideales</taxon>
        <taxon>Saccotheciaceae</taxon>
        <taxon>Aureobasidium</taxon>
    </lineage>
</organism>